<feature type="domain" description="PPM-type phosphatase" evidence="3">
    <location>
        <begin position="22"/>
        <end position="252"/>
    </location>
</feature>
<organism evidence="4 5">
    <name type="scientific">Methylorubrum extorquens</name>
    <name type="common">Methylobacterium dichloromethanicum</name>
    <name type="synonym">Methylobacterium extorquens</name>
    <dbReference type="NCBI Taxonomy" id="408"/>
    <lineage>
        <taxon>Bacteria</taxon>
        <taxon>Pseudomonadati</taxon>
        <taxon>Pseudomonadota</taxon>
        <taxon>Alphaproteobacteria</taxon>
        <taxon>Hyphomicrobiales</taxon>
        <taxon>Methylobacteriaceae</taxon>
        <taxon>Methylorubrum</taxon>
    </lineage>
</organism>
<dbReference type="PROSITE" id="PS51746">
    <property type="entry name" value="PPM_2"/>
    <property type="match status" value="1"/>
</dbReference>
<dbReference type="AlphaFoldDB" id="A0AAX3WAV8"/>
<evidence type="ECO:0000259" key="3">
    <source>
        <dbReference type="PROSITE" id="PS51746"/>
    </source>
</evidence>
<evidence type="ECO:0000313" key="4">
    <source>
        <dbReference type="EMBL" id="WHQ68572.1"/>
    </source>
</evidence>
<proteinExistence type="predicted"/>
<dbReference type="Proteomes" id="UP001223720">
    <property type="component" value="Chromosome"/>
</dbReference>
<dbReference type="Pfam" id="PF13672">
    <property type="entry name" value="PP2C_2"/>
    <property type="match status" value="1"/>
</dbReference>
<dbReference type="RefSeq" id="WP_283535174.1">
    <property type="nucleotide sequence ID" value="NZ_CP073633.1"/>
</dbReference>
<dbReference type="SMART" id="SM00332">
    <property type="entry name" value="PP2Cc"/>
    <property type="match status" value="1"/>
</dbReference>
<dbReference type="InterPro" id="IPR015655">
    <property type="entry name" value="PP2C"/>
</dbReference>
<evidence type="ECO:0000256" key="1">
    <source>
        <dbReference type="SAM" id="Coils"/>
    </source>
</evidence>
<name>A0AAX3WAV8_METEX</name>
<feature type="coiled-coil region" evidence="1">
    <location>
        <begin position="78"/>
        <end position="105"/>
    </location>
</feature>
<dbReference type="EMBL" id="CP073633">
    <property type="protein sequence ID" value="WHQ68572.1"/>
    <property type="molecule type" value="Genomic_DNA"/>
</dbReference>
<dbReference type="CDD" id="cd00143">
    <property type="entry name" value="PP2Cc"/>
    <property type="match status" value="1"/>
</dbReference>
<evidence type="ECO:0000313" key="5">
    <source>
        <dbReference type="Proteomes" id="UP001223720"/>
    </source>
</evidence>
<dbReference type="SMART" id="SM00331">
    <property type="entry name" value="PP2C_SIG"/>
    <property type="match status" value="1"/>
</dbReference>
<accession>A0AAX3WAV8</accession>
<feature type="region of interest" description="Disordered" evidence="2">
    <location>
        <begin position="256"/>
        <end position="284"/>
    </location>
</feature>
<dbReference type="GO" id="GO:0004722">
    <property type="term" value="F:protein serine/threonine phosphatase activity"/>
    <property type="evidence" value="ECO:0007669"/>
    <property type="project" value="InterPro"/>
</dbReference>
<dbReference type="PANTHER" id="PTHR47992">
    <property type="entry name" value="PROTEIN PHOSPHATASE"/>
    <property type="match status" value="1"/>
</dbReference>
<dbReference type="Gene3D" id="3.60.40.10">
    <property type="entry name" value="PPM-type phosphatase domain"/>
    <property type="match status" value="1"/>
</dbReference>
<gene>
    <name evidence="4" type="ORF">KEC54_19635</name>
</gene>
<reference evidence="4" key="1">
    <citation type="journal article" date="2022" name="Biotechnol. Bioprocess Eng.">
        <title>Pan-genome Analysis Reveals Comparative Genomic Features of Central Metabolic Pathways in Methylorubrum extorquens.</title>
        <authorList>
            <person name="Lee G.M."/>
            <person name="Scott-Nevros Z.K."/>
            <person name="Lee S.-M."/>
            <person name="Kim D."/>
        </authorList>
    </citation>
    <scope>NUCLEOTIDE SEQUENCE</scope>
    <source>
        <strain evidence="4">ATCC 55366</strain>
    </source>
</reference>
<dbReference type="SUPFAM" id="SSF81606">
    <property type="entry name" value="PP2C-like"/>
    <property type="match status" value="1"/>
</dbReference>
<dbReference type="InterPro" id="IPR001932">
    <property type="entry name" value="PPM-type_phosphatase-like_dom"/>
</dbReference>
<evidence type="ECO:0000256" key="2">
    <source>
        <dbReference type="SAM" id="MobiDB-lite"/>
    </source>
</evidence>
<protein>
    <submittedName>
        <fullName evidence="4">Serine/threonine-protein phosphatase</fullName>
    </submittedName>
</protein>
<dbReference type="InterPro" id="IPR036457">
    <property type="entry name" value="PPM-type-like_dom_sf"/>
</dbReference>
<sequence>MPSPPDPEPIATVLPVDLLHLDFGSVSHPGKVRSENEDRCLVAPEIGVFAVADGMGGHEDGALASAAVVDALASIGAAVSAADLMARLEDRILRANAELRAAGRARGGVIGTTVAVLLIFGRDFACVWSGDSRVYRVRDGAIAQLTRDHTEGRDLFERGILSAAEMATWPRRHVLTRAVGASDRLEMDLEQGVVLPGDAFVICSDGLTGHVADRDILAAAEASAPQAACDALLELVLARGASDNVTMVILRCGHRTGSAEGRGSADSGTTVMRRARPAAEGGVR</sequence>
<keyword evidence="1" id="KW-0175">Coiled coil</keyword>